<keyword evidence="4" id="KW-1185">Reference proteome</keyword>
<evidence type="ECO:0000313" key="3">
    <source>
        <dbReference type="EMBL" id="VEN54651.1"/>
    </source>
</evidence>
<dbReference type="AlphaFoldDB" id="A0A653D3A4"/>
<dbReference type="PROSITE" id="PS51029">
    <property type="entry name" value="MADF"/>
    <property type="match status" value="2"/>
</dbReference>
<feature type="region of interest" description="Disordered" evidence="1">
    <location>
        <begin position="296"/>
        <end position="323"/>
    </location>
</feature>
<accession>A0A653D3A4</accession>
<gene>
    <name evidence="3" type="ORF">CALMAC_LOCUS14071</name>
</gene>
<evidence type="ECO:0000259" key="2">
    <source>
        <dbReference type="PROSITE" id="PS51029"/>
    </source>
</evidence>
<protein>
    <recommendedName>
        <fullName evidence="2">MADF domain-containing protein</fullName>
    </recommendedName>
</protein>
<dbReference type="InterPro" id="IPR006578">
    <property type="entry name" value="MADF-dom"/>
</dbReference>
<organism evidence="3 4">
    <name type="scientific">Callosobruchus maculatus</name>
    <name type="common">Southern cowpea weevil</name>
    <name type="synonym">Pulse bruchid</name>
    <dbReference type="NCBI Taxonomy" id="64391"/>
    <lineage>
        <taxon>Eukaryota</taxon>
        <taxon>Metazoa</taxon>
        <taxon>Ecdysozoa</taxon>
        <taxon>Arthropoda</taxon>
        <taxon>Hexapoda</taxon>
        <taxon>Insecta</taxon>
        <taxon>Pterygota</taxon>
        <taxon>Neoptera</taxon>
        <taxon>Endopterygota</taxon>
        <taxon>Coleoptera</taxon>
        <taxon>Polyphaga</taxon>
        <taxon>Cucujiformia</taxon>
        <taxon>Chrysomeloidea</taxon>
        <taxon>Chrysomelidae</taxon>
        <taxon>Bruchinae</taxon>
        <taxon>Bruchini</taxon>
        <taxon>Callosobruchus</taxon>
    </lineage>
</organism>
<dbReference type="PANTHER" id="PTHR21505:SF12">
    <property type="entry name" value="MADF DOMAIN-CONTAINING PROTEIN-RELATED"/>
    <property type="match status" value="1"/>
</dbReference>
<dbReference type="OrthoDB" id="6751518at2759"/>
<name>A0A653D3A4_CALMS</name>
<feature type="region of interest" description="Disordered" evidence="1">
    <location>
        <begin position="343"/>
        <end position="369"/>
    </location>
</feature>
<sequence>MPFSFNRAQVGVLIQEYKKHPELYDRQNERYNDSNRRYDCWVEITQKLMSTFDISPTIHDVKHKITMLRTQLANEMEKERKMRITNRYYRSPWYCYNLLHFLIKGGFIQKKGCENYPKLKLGEQCTSDGASESNEMGFQDDNTSLSFYDLMKGEYKPEIHTDSEEHNIDSSIRASYKERKFQFMREHVEIMIELYKNYPELYNPRDPQYYDRKRKQDCWQEMTARLSTLFNISPSVEDVKQKFRSLRTQYATELKRETTNNGKGPNGQTFKSNWWCYDQLSFLSRLYTTQVRTVSQSDMSSTVSEQNGTVDEAQSNDAVSAESQAEEDVIDICDVDFSGTQSLQESSDELESDDNQSRDPTCSKKPRKIDFPDDDLSVFAQYIETELRKIKDKKKITQLKRSIINLIYDTIDEDES</sequence>
<dbReference type="EMBL" id="CAACVG010009967">
    <property type="protein sequence ID" value="VEN54651.1"/>
    <property type="molecule type" value="Genomic_DNA"/>
</dbReference>
<dbReference type="Proteomes" id="UP000410492">
    <property type="component" value="Unassembled WGS sequence"/>
</dbReference>
<evidence type="ECO:0000313" key="4">
    <source>
        <dbReference type="Proteomes" id="UP000410492"/>
    </source>
</evidence>
<feature type="domain" description="MADF" evidence="2">
    <location>
        <begin position="190"/>
        <end position="288"/>
    </location>
</feature>
<dbReference type="SMART" id="SM00595">
    <property type="entry name" value="MADF"/>
    <property type="match status" value="2"/>
</dbReference>
<dbReference type="Pfam" id="PF10545">
    <property type="entry name" value="MADF_DNA_bdg"/>
    <property type="match status" value="2"/>
</dbReference>
<evidence type="ECO:0000256" key="1">
    <source>
        <dbReference type="SAM" id="MobiDB-lite"/>
    </source>
</evidence>
<proteinExistence type="predicted"/>
<reference evidence="3 4" key="1">
    <citation type="submission" date="2019-01" db="EMBL/GenBank/DDBJ databases">
        <authorList>
            <person name="Sayadi A."/>
        </authorList>
    </citation>
    <scope>NUCLEOTIDE SEQUENCE [LARGE SCALE GENOMIC DNA]</scope>
</reference>
<feature type="domain" description="MADF" evidence="2">
    <location>
        <begin position="12"/>
        <end position="107"/>
    </location>
</feature>
<dbReference type="PANTHER" id="PTHR21505">
    <property type="entry name" value="MADF DOMAIN-CONTAINING PROTEIN-RELATED"/>
    <property type="match status" value="1"/>
</dbReference>